<evidence type="ECO:0000313" key="3">
    <source>
        <dbReference type="Proteomes" id="UP000032233"/>
    </source>
</evidence>
<keyword evidence="1" id="KW-1133">Transmembrane helix</keyword>
<comment type="caution">
    <text evidence="2">The sequence shown here is derived from an EMBL/GenBank/DDBJ whole genome shotgun (WGS) entry which is preliminary data.</text>
</comment>
<keyword evidence="1" id="KW-0472">Membrane</keyword>
<feature type="transmembrane region" description="Helical" evidence="1">
    <location>
        <begin position="20"/>
        <end position="38"/>
    </location>
</feature>
<protein>
    <submittedName>
        <fullName evidence="2">Uncharacterized protein</fullName>
    </submittedName>
</protein>
<organism evidence="2 3">
    <name type="scientific">Dethiosulfatarculus sandiegensis</name>
    <dbReference type="NCBI Taxonomy" id="1429043"/>
    <lineage>
        <taxon>Bacteria</taxon>
        <taxon>Pseudomonadati</taxon>
        <taxon>Thermodesulfobacteriota</taxon>
        <taxon>Desulfarculia</taxon>
        <taxon>Desulfarculales</taxon>
        <taxon>Desulfarculaceae</taxon>
        <taxon>Dethiosulfatarculus</taxon>
    </lineage>
</organism>
<name>A0A0D2JEH0_9BACT</name>
<evidence type="ECO:0000313" key="2">
    <source>
        <dbReference type="EMBL" id="KIX14016.1"/>
    </source>
</evidence>
<evidence type="ECO:0000256" key="1">
    <source>
        <dbReference type="SAM" id="Phobius"/>
    </source>
</evidence>
<dbReference type="InParanoid" id="A0A0D2JEH0"/>
<reference evidence="2 3" key="1">
    <citation type="submission" date="2013-11" db="EMBL/GenBank/DDBJ databases">
        <title>Metagenomic analysis of a methanogenic consortium involved in long chain n-alkane degradation.</title>
        <authorList>
            <person name="Davidova I.A."/>
            <person name="Callaghan A.V."/>
            <person name="Wawrik B."/>
            <person name="Pruitt S."/>
            <person name="Marks C."/>
            <person name="Duncan K.E."/>
            <person name="Suflita J.M."/>
        </authorList>
    </citation>
    <scope>NUCLEOTIDE SEQUENCE [LARGE SCALE GENOMIC DNA]</scope>
    <source>
        <strain evidence="2 3">SPR</strain>
    </source>
</reference>
<sequence>MMNIIQNQGSQNRLMIRGFLLKPIFVMPIGGFVFMPDLKIQNLKTSMGGM</sequence>
<dbReference type="Proteomes" id="UP000032233">
    <property type="component" value="Unassembled WGS sequence"/>
</dbReference>
<proteinExistence type="predicted"/>
<accession>A0A0D2JEH0</accession>
<dbReference type="AlphaFoldDB" id="A0A0D2JEH0"/>
<keyword evidence="1" id="KW-0812">Transmembrane</keyword>
<dbReference type="EMBL" id="AZAC01000014">
    <property type="protein sequence ID" value="KIX14016.1"/>
    <property type="molecule type" value="Genomic_DNA"/>
</dbReference>
<keyword evidence="3" id="KW-1185">Reference proteome</keyword>
<gene>
    <name evidence="2" type="ORF">X474_13200</name>
</gene>